<accession>X1DMZ5</accession>
<organism evidence="1">
    <name type="scientific">marine sediment metagenome</name>
    <dbReference type="NCBI Taxonomy" id="412755"/>
    <lineage>
        <taxon>unclassified sequences</taxon>
        <taxon>metagenomes</taxon>
        <taxon>ecological metagenomes</taxon>
    </lineage>
</organism>
<gene>
    <name evidence="1" type="ORF">S01H4_61282</name>
</gene>
<protein>
    <submittedName>
        <fullName evidence="1">Uncharacterized protein</fullName>
    </submittedName>
</protein>
<name>X1DMZ5_9ZZZZ</name>
<reference evidence="1" key="1">
    <citation type="journal article" date="2014" name="Front. Microbiol.">
        <title>High frequency of phylogenetically diverse reductive dehalogenase-homologous genes in deep subseafloor sedimentary metagenomes.</title>
        <authorList>
            <person name="Kawai M."/>
            <person name="Futagami T."/>
            <person name="Toyoda A."/>
            <person name="Takaki Y."/>
            <person name="Nishi S."/>
            <person name="Hori S."/>
            <person name="Arai W."/>
            <person name="Tsubouchi T."/>
            <person name="Morono Y."/>
            <person name="Uchiyama I."/>
            <person name="Ito T."/>
            <person name="Fujiyama A."/>
            <person name="Inagaki F."/>
            <person name="Takami H."/>
        </authorList>
    </citation>
    <scope>NUCLEOTIDE SEQUENCE</scope>
    <source>
        <strain evidence="1">Expedition CK06-06</strain>
    </source>
</reference>
<sequence length="70" mass="7885">SLSPLVKNREVLAKVEQELQARNPAIVEETGITHPTLTTKEMELANTIERILKSRELKVRRVELSCLSSS</sequence>
<evidence type="ECO:0000313" key="1">
    <source>
        <dbReference type="EMBL" id="GAH09615.1"/>
    </source>
</evidence>
<dbReference type="AlphaFoldDB" id="X1DMZ5"/>
<proteinExistence type="predicted"/>
<feature type="non-terminal residue" evidence="1">
    <location>
        <position position="1"/>
    </location>
</feature>
<comment type="caution">
    <text evidence="1">The sequence shown here is derived from an EMBL/GenBank/DDBJ whole genome shotgun (WGS) entry which is preliminary data.</text>
</comment>
<dbReference type="EMBL" id="BART01036303">
    <property type="protein sequence ID" value="GAH09615.1"/>
    <property type="molecule type" value="Genomic_DNA"/>
</dbReference>